<reference evidence="7 8" key="1">
    <citation type="submission" date="2014-04" db="EMBL/GenBank/DDBJ databases">
        <title>Genome evolution of avian class.</title>
        <authorList>
            <person name="Zhang G."/>
            <person name="Li C."/>
        </authorList>
    </citation>
    <scope>NUCLEOTIDE SEQUENCE [LARGE SCALE GENOMIC DNA]</scope>
    <source>
        <strain evidence="7">BGI_N300</strain>
    </source>
</reference>
<gene>
    <name evidence="7" type="ORF">N300_09519</name>
</gene>
<evidence type="ECO:0000256" key="5">
    <source>
        <dbReference type="RuleBase" id="RU363034"/>
    </source>
</evidence>
<keyword evidence="4" id="KW-1015">Disulfide bond</keyword>
<feature type="domain" description="Peptidase S1" evidence="6">
    <location>
        <begin position="1"/>
        <end position="238"/>
    </location>
</feature>
<dbReference type="MEROPS" id="S01.958"/>
<dbReference type="InterPro" id="IPR018114">
    <property type="entry name" value="TRYPSIN_HIS"/>
</dbReference>
<evidence type="ECO:0000256" key="1">
    <source>
        <dbReference type="ARBA" id="ARBA00022670"/>
    </source>
</evidence>
<dbReference type="Gene3D" id="2.40.10.10">
    <property type="entry name" value="Trypsin-like serine proteases"/>
    <property type="match status" value="2"/>
</dbReference>
<dbReference type="SUPFAM" id="SSF50494">
    <property type="entry name" value="Trypsin-like serine proteases"/>
    <property type="match status" value="1"/>
</dbReference>
<dbReference type="InterPro" id="IPR001314">
    <property type="entry name" value="Peptidase_S1A"/>
</dbReference>
<dbReference type="PROSITE" id="PS00134">
    <property type="entry name" value="TRYPSIN_HIS"/>
    <property type="match status" value="1"/>
</dbReference>
<dbReference type="InterPro" id="IPR043504">
    <property type="entry name" value="Peptidase_S1_PA_chymotrypsin"/>
</dbReference>
<keyword evidence="8" id="KW-1185">Reference proteome</keyword>
<keyword evidence="7" id="KW-0472">Membrane</keyword>
<evidence type="ECO:0000256" key="2">
    <source>
        <dbReference type="ARBA" id="ARBA00022801"/>
    </source>
</evidence>
<dbReference type="Proteomes" id="UP000054308">
    <property type="component" value="Unassembled WGS sequence"/>
</dbReference>
<dbReference type="FunFam" id="2.40.10.10:FF:000003">
    <property type="entry name" value="Transmembrane serine protease 3"/>
    <property type="match status" value="1"/>
</dbReference>
<dbReference type="InterPro" id="IPR033116">
    <property type="entry name" value="TRYPSIN_SER"/>
</dbReference>
<feature type="non-terminal residue" evidence="7">
    <location>
        <position position="238"/>
    </location>
</feature>
<evidence type="ECO:0000313" key="7">
    <source>
        <dbReference type="EMBL" id="KFO99677.1"/>
    </source>
</evidence>
<dbReference type="CDD" id="cd00190">
    <property type="entry name" value="Tryp_SPc"/>
    <property type="match status" value="1"/>
</dbReference>
<dbReference type="AlphaFoldDB" id="A0A091HX06"/>
<proteinExistence type="predicted"/>
<dbReference type="Pfam" id="PF00089">
    <property type="entry name" value="Trypsin"/>
    <property type="match status" value="1"/>
</dbReference>
<dbReference type="GO" id="GO:0006508">
    <property type="term" value="P:proteolysis"/>
    <property type="evidence" value="ECO:0007669"/>
    <property type="project" value="UniProtKB-KW"/>
</dbReference>
<dbReference type="PANTHER" id="PTHR24252">
    <property type="entry name" value="ACROSIN-RELATED"/>
    <property type="match status" value="1"/>
</dbReference>
<feature type="non-terminal residue" evidence="7">
    <location>
        <position position="1"/>
    </location>
</feature>
<evidence type="ECO:0000313" key="8">
    <source>
        <dbReference type="Proteomes" id="UP000054308"/>
    </source>
</evidence>
<organism evidence="7 8">
    <name type="scientific">Calypte anna</name>
    <name type="common">Anna's hummingbird</name>
    <name type="synonym">Archilochus anna</name>
    <dbReference type="NCBI Taxonomy" id="9244"/>
    <lineage>
        <taxon>Eukaryota</taxon>
        <taxon>Metazoa</taxon>
        <taxon>Chordata</taxon>
        <taxon>Craniata</taxon>
        <taxon>Vertebrata</taxon>
        <taxon>Euteleostomi</taxon>
        <taxon>Archelosauria</taxon>
        <taxon>Archosauria</taxon>
        <taxon>Dinosauria</taxon>
        <taxon>Saurischia</taxon>
        <taxon>Theropoda</taxon>
        <taxon>Coelurosauria</taxon>
        <taxon>Aves</taxon>
        <taxon>Neognathae</taxon>
        <taxon>Neoaves</taxon>
        <taxon>Strisores</taxon>
        <taxon>Apodiformes</taxon>
        <taxon>Trochilidae</taxon>
        <taxon>Calypte</taxon>
    </lineage>
</organism>
<dbReference type="GO" id="GO:0004252">
    <property type="term" value="F:serine-type endopeptidase activity"/>
    <property type="evidence" value="ECO:0007669"/>
    <property type="project" value="InterPro"/>
</dbReference>
<dbReference type="PANTHER" id="PTHR24252:SF21">
    <property type="entry name" value="TRANSMEMBRANE SERINE PROTEASE 12"/>
    <property type="match status" value="1"/>
</dbReference>
<dbReference type="PROSITE" id="PS50240">
    <property type="entry name" value="TRYPSIN_DOM"/>
    <property type="match status" value="1"/>
</dbReference>
<keyword evidence="7" id="KW-0812">Transmembrane</keyword>
<dbReference type="InterPro" id="IPR001254">
    <property type="entry name" value="Trypsin_dom"/>
</dbReference>
<dbReference type="STRING" id="9244.A0A091HX06"/>
<protein>
    <submittedName>
        <fullName evidence="7">Transmembrane protease serine 12</fullName>
    </submittedName>
</protein>
<keyword evidence="3 5" id="KW-0720">Serine protease</keyword>
<evidence type="ECO:0000256" key="3">
    <source>
        <dbReference type="ARBA" id="ARBA00022825"/>
    </source>
</evidence>
<keyword evidence="1 5" id="KW-0645">Protease</keyword>
<dbReference type="EMBL" id="KL217843">
    <property type="protein sequence ID" value="KFO99677.1"/>
    <property type="molecule type" value="Genomic_DNA"/>
</dbReference>
<evidence type="ECO:0000256" key="4">
    <source>
        <dbReference type="ARBA" id="ARBA00023157"/>
    </source>
</evidence>
<dbReference type="InterPro" id="IPR009003">
    <property type="entry name" value="Peptidase_S1_PA"/>
</dbReference>
<name>A0A091HX06_CALAN</name>
<dbReference type="PRINTS" id="PR00722">
    <property type="entry name" value="CHYMOTRYPSIN"/>
</dbReference>
<evidence type="ECO:0000259" key="6">
    <source>
        <dbReference type="PROSITE" id="PS50240"/>
    </source>
</evidence>
<dbReference type="PROSITE" id="PS00135">
    <property type="entry name" value="TRYPSIN_SER"/>
    <property type="match status" value="1"/>
</dbReference>
<sequence>IVGGQNAPDGAWPWTVSLQLRHSSLKYAHICGGVLVSKNSVLTAAHCVKQRRSPYFWRAVLGVHNLRKPGSQTARRTIRSIVVHPDFNRETFENDLALFLLGSAVQFSDSIQPACLPPQDLAPHLYNQTHCFISGWGRTEEKGKTSDVLQEARVEIIPSNICNSFGAYSGVVNDKMICAGSMSGSIDACQGDSGGPLSCYDQSTSRYYVIGIASYGLGCGRPRYPGVYVHLLLYREWI</sequence>
<keyword evidence="2 5" id="KW-0378">Hydrolase</keyword>
<dbReference type="SMART" id="SM00020">
    <property type="entry name" value="Tryp_SPc"/>
    <property type="match status" value="1"/>
</dbReference>
<accession>A0A091HX06</accession>